<evidence type="ECO:0000313" key="1">
    <source>
        <dbReference type="Proteomes" id="UP000046393"/>
    </source>
</evidence>
<name>A0A0N5AE38_9BILA</name>
<proteinExistence type="predicted"/>
<dbReference type="Proteomes" id="UP000046393">
    <property type="component" value="Unplaced"/>
</dbReference>
<evidence type="ECO:0000313" key="2">
    <source>
        <dbReference type="WBParaSite" id="SMUV_0000247901-mRNA-1"/>
    </source>
</evidence>
<dbReference type="WBParaSite" id="SMUV_0000247901-mRNA-1">
    <property type="protein sequence ID" value="SMUV_0000247901-mRNA-1"/>
    <property type="gene ID" value="SMUV_0000247901"/>
</dbReference>
<dbReference type="AlphaFoldDB" id="A0A0N5AE38"/>
<reference evidence="2" key="1">
    <citation type="submission" date="2017-02" db="UniProtKB">
        <authorList>
            <consortium name="WormBaseParasite"/>
        </authorList>
    </citation>
    <scope>IDENTIFICATION</scope>
</reference>
<accession>A0A0N5AE38</accession>
<organism evidence="1 2">
    <name type="scientific">Syphacia muris</name>
    <dbReference type="NCBI Taxonomy" id="451379"/>
    <lineage>
        <taxon>Eukaryota</taxon>
        <taxon>Metazoa</taxon>
        <taxon>Ecdysozoa</taxon>
        <taxon>Nematoda</taxon>
        <taxon>Chromadorea</taxon>
        <taxon>Rhabditida</taxon>
        <taxon>Spirurina</taxon>
        <taxon>Oxyuridomorpha</taxon>
        <taxon>Oxyuroidea</taxon>
        <taxon>Oxyuridae</taxon>
        <taxon>Syphacia</taxon>
    </lineage>
</organism>
<keyword evidence="1" id="KW-1185">Reference proteome</keyword>
<sequence length="74" mass="7566">MAKTHKKNQYSLVPNTETAVVGAVVGGVGDDVGVVGVVGGVVQRRLVLLKNLSISKTMADTTATAAAEVLLAQF</sequence>
<protein>
    <submittedName>
        <fullName evidence="2">Uncharacterized protein</fullName>
    </submittedName>
</protein>